<accession>A0A9X3NJW2</accession>
<dbReference type="InterPro" id="IPR051531">
    <property type="entry name" value="N-acetyltransferase"/>
</dbReference>
<dbReference type="EMBL" id="JAJAQC010000004">
    <property type="protein sequence ID" value="MDA0563478.1"/>
    <property type="molecule type" value="Genomic_DNA"/>
</dbReference>
<dbReference type="InterPro" id="IPR000182">
    <property type="entry name" value="GNAT_dom"/>
</dbReference>
<dbReference type="PANTHER" id="PTHR43792">
    <property type="entry name" value="GNAT FAMILY, PUTATIVE (AFU_ORTHOLOGUE AFUA_3G00765)-RELATED-RELATED"/>
    <property type="match status" value="1"/>
</dbReference>
<dbReference type="PROSITE" id="PS51186">
    <property type="entry name" value="GNAT"/>
    <property type="match status" value="1"/>
</dbReference>
<dbReference type="InterPro" id="IPR016181">
    <property type="entry name" value="Acyl_CoA_acyltransferase"/>
</dbReference>
<gene>
    <name evidence="2" type="ORF">LG943_03905</name>
</gene>
<dbReference type="Proteomes" id="UP001140076">
    <property type="component" value="Unassembled WGS sequence"/>
</dbReference>
<dbReference type="SUPFAM" id="SSF55729">
    <property type="entry name" value="Acyl-CoA N-acyltransferases (Nat)"/>
    <property type="match status" value="1"/>
</dbReference>
<evidence type="ECO:0000259" key="1">
    <source>
        <dbReference type="PROSITE" id="PS51186"/>
    </source>
</evidence>
<proteinExistence type="predicted"/>
<dbReference type="PANTHER" id="PTHR43792:SF1">
    <property type="entry name" value="N-ACETYLTRANSFERASE DOMAIN-CONTAINING PROTEIN"/>
    <property type="match status" value="1"/>
</dbReference>
<comment type="caution">
    <text evidence="2">The sequence shown here is derived from an EMBL/GenBank/DDBJ whole genome shotgun (WGS) entry which is preliminary data.</text>
</comment>
<organism evidence="2 3">
    <name type="scientific">Streptomonospora mangrovi</name>
    <dbReference type="NCBI Taxonomy" id="2883123"/>
    <lineage>
        <taxon>Bacteria</taxon>
        <taxon>Bacillati</taxon>
        <taxon>Actinomycetota</taxon>
        <taxon>Actinomycetes</taxon>
        <taxon>Streptosporangiales</taxon>
        <taxon>Nocardiopsidaceae</taxon>
        <taxon>Streptomonospora</taxon>
    </lineage>
</organism>
<dbReference type="AlphaFoldDB" id="A0A9X3NJW2"/>
<dbReference type="Pfam" id="PF13302">
    <property type="entry name" value="Acetyltransf_3"/>
    <property type="match status" value="1"/>
</dbReference>
<dbReference type="GO" id="GO:0016747">
    <property type="term" value="F:acyltransferase activity, transferring groups other than amino-acyl groups"/>
    <property type="evidence" value="ECO:0007669"/>
    <property type="project" value="InterPro"/>
</dbReference>
<dbReference type="Gene3D" id="3.40.630.30">
    <property type="match status" value="1"/>
</dbReference>
<evidence type="ECO:0000313" key="3">
    <source>
        <dbReference type="Proteomes" id="UP001140076"/>
    </source>
</evidence>
<evidence type="ECO:0000313" key="2">
    <source>
        <dbReference type="EMBL" id="MDA0563478.1"/>
    </source>
</evidence>
<dbReference type="RefSeq" id="WP_270070760.1">
    <property type="nucleotide sequence ID" value="NZ_JAJAQC010000004.1"/>
</dbReference>
<sequence>MGDRDSSRPAAAEVRLRTARLILRPWRPEDREPFARLNADPRVMEHFPAPLTRAQSDALADRIEARMAAEGFGLWAVEVAATGAFIGFTGLSRPAFTAHFTPAVEVGWRLAHHAWGQGCATEAATAAVHHGFTRAGLGEIVSFTAVDNLRSQAVMRRLGMTRDPADDFDHPDLPPGHRLRRHVLYRLRPHQAPPLAAATAQGG</sequence>
<protein>
    <submittedName>
        <fullName evidence="2">GNAT family N-acetyltransferase</fullName>
    </submittedName>
</protein>
<reference evidence="2" key="1">
    <citation type="submission" date="2021-10" db="EMBL/GenBank/DDBJ databases">
        <title>Streptomonospora sp. nov., isolated from mangrove soil.</title>
        <authorList>
            <person name="Chen X."/>
            <person name="Ge X."/>
            <person name="Liu W."/>
        </authorList>
    </citation>
    <scope>NUCLEOTIDE SEQUENCE</scope>
    <source>
        <strain evidence="2">S1-112</strain>
    </source>
</reference>
<feature type="domain" description="N-acetyltransferase" evidence="1">
    <location>
        <begin position="21"/>
        <end position="180"/>
    </location>
</feature>
<keyword evidence="3" id="KW-1185">Reference proteome</keyword>
<name>A0A9X3NJW2_9ACTN</name>